<feature type="region of interest" description="Disordered" evidence="1">
    <location>
        <begin position="64"/>
        <end position="169"/>
    </location>
</feature>
<evidence type="ECO:0000256" key="1">
    <source>
        <dbReference type="SAM" id="MobiDB-lite"/>
    </source>
</evidence>
<feature type="compositionally biased region" description="Basic residues" evidence="1">
    <location>
        <begin position="132"/>
        <end position="145"/>
    </location>
</feature>
<sequence length="169" mass="17261">MPQACLCALPSRAAQGAPAARAPLPRLVHNELRRPPSAPPSRATQRAPAAAVCPSLACHIASSGGPPFAPPSRAVQRASAAAHPPLPSVAPRELRRPPVCSSLTSCAGSAGGPCAPPSCAAQGEPRPSPGKAARRKRAPPRRRNWHAGENNAAGANSSFHVTLPLNSMK</sequence>
<gene>
    <name evidence="2" type="ORF">C2845_PM05G17540</name>
</gene>
<keyword evidence="3" id="KW-1185">Reference proteome</keyword>
<accession>A0A3L6STD2</accession>
<dbReference type="AlphaFoldDB" id="A0A3L6STD2"/>
<name>A0A3L6STD2_PANMI</name>
<organism evidence="2 3">
    <name type="scientific">Panicum miliaceum</name>
    <name type="common">Proso millet</name>
    <name type="synonym">Broomcorn millet</name>
    <dbReference type="NCBI Taxonomy" id="4540"/>
    <lineage>
        <taxon>Eukaryota</taxon>
        <taxon>Viridiplantae</taxon>
        <taxon>Streptophyta</taxon>
        <taxon>Embryophyta</taxon>
        <taxon>Tracheophyta</taxon>
        <taxon>Spermatophyta</taxon>
        <taxon>Magnoliopsida</taxon>
        <taxon>Liliopsida</taxon>
        <taxon>Poales</taxon>
        <taxon>Poaceae</taxon>
        <taxon>PACMAD clade</taxon>
        <taxon>Panicoideae</taxon>
        <taxon>Panicodae</taxon>
        <taxon>Paniceae</taxon>
        <taxon>Panicinae</taxon>
        <taxon>Panicum</taxon>
        <taxon>Panicum sect. Panicum</taxon>
    </lineage>
</organism>
<dbReference type="EMBL" id="PQIB02000003">
    <property type="protein sequence ID" value="RLN27722.1"/>
    <property type="molecule type" value="Genomic_DNA"/>
</dbReference>
<dbReference type="Proteomes" id="UP000275267">
    <property type="component" value="Unassembled WGS sequence"/>
</dbReference>
<feature type="compositionally biased region" description="Low complexity" evidence="1">
    <location>
        <begin position="147"/>
        <end position="156"/>
    </location>
</feature>
<protein>
    <submittedName>
        <fullName evidence="2">Uncharacterized protein</fullName>
    </submittedName>
</protein>
<reference evidence="3" key="1">
    <citation type="journal article" date="2019" name="Nat. Commun.">
        <title>The genome of broomcorn millet.</title>
        <authorList>
            <person name="Zou C."/>
            <person name="Miki D."/>
            <person name="Li D."/>
            <person name="Tang Q."/>
            <person name="Xiao L."/>
            <person name="Rajput S."/>
            <person name="Deng P."/>
            <person name="Jia W."/>
            <person name="Huang R."/>
            <person name="Zhang M."/>
            <person name="Sun Y."/>
            <person name="Hu J."/>
            <person name="Fu X."/>
            <person name="Schnable P.S."/>
            <person name="Li F."/>
            <person name="Zhang H."/>
            <person name="Feng B."/>
            <person name="Zhu X."/>
            <person name="Liu R."/>
            <person name="Schnable J.C."/>
            <person name="Zhu J.-K."/>
            <person name="Zhang H."/>
        </authorList>
    </citation>
    <scope>NUCLEOTIDE SEQUENCE [LARGE SCALE GENOMIC DNA]</scope>
</reference>
<comment type="caution">
    <text evidence="2">The sequence shown here is derived from an EMBL/GenBank/DDBJ whole genome shotgun (WGS) entry which is preliminary data.</text>
</comment>
<feature type="compositionally biased region" description="Polar residues" evidence="1">
    <location>
        <begin position="157"/>
        <end position="169"/>
    </location>
</feature>
<proteinExistence type="predicted"/>
<evidence type="ECO:0000313" key="2">
    <source>
        <dbReference type="EMBL" id="RLN27722.1"/>
    </source>
</evidence>
<evidence type="ECO:0000313" key="3">
    <source>
        <dbReference type="Proteomes" id="UP000275267"/>
    </source>
</evidence>